<keyword evidence="3 5" id="KW-0949">S-adenosyl-L-methionine</keyword>
<name>A0ABT1WK67_9BURK</name>
<evidence type="ECO:0000256" key="3">
    <source>
        <dbReference type="ARBA" id="ARBA00022691"/>
    </source>
</evidence>
<dbReference type="NCBIfam" id="TIGR00536">
    <property type="entry name" value="hemK_fam"/>
    <property type="match status" value="1"/>
</dbReference>
<dbReference type="Gene3D" id="1.10.8.10">
    <property type="entry name" value="DNA helicase RuvA subunit, C-terminal domain"/>
    <property type="match status" value="1"/>
</dbReference>
<protein>
    <recommendedName>
        <fullName evidence="5">Release factor glutamine methyltransferase</fullName>
        <shortName evidence="5">RF MTase</shortName>
        <ecNumber evidence="5">2.1.1.297</ecNumber>
    </recommendedName>
    <alternativeName>
        <fullName evidence="5">N5-glutamine methyltransferase PrmC</fullName>
    </alternativeName>
    <alternativeName>
        <fullName evidence="5">Protein-(glutamine-N5) MTase PrmC</fullName>
    </alternativeName>
    <alternativeName>
        <fullName evidence="5">Protein-glutamine N-methyltransferase PrmC</fullName>
    </alternativeName>
</protein>
<evidence type="ECO:0000313" key="9">
    <source>
        <dbReference type="Proteomes" id="UP001204142"/>
    </source>
</evidence>
<evidence type="ECO:0000259" key="6">
    <source>
        <dbReference type="Pfam" id="PF05175"/>
    </source>
</evidence>
<evidence type="ECO:0000256" key="1">
    <source>
        <dbReference type="ARBA" id="ARBA00022603"/>
    </source>
</evidence>
<keyword evidence="1 5" id="KW-0489">Methyltransferase</keyword>
<reference evidence="8 9" key="1">
    <citation type="submission" date="2022-07" db="EMBL/GenBank/DDBJ databases">
        <authorList>
            <person name="Xamxidin M."/>
            <person name="Wu M."/>
        </authorList>
    </citation>
    <scope>NUCLEOTIDE SEQUENCE [LARGE SCALE GENOMIC DNA]</scope>
    <source>
        <strain evidence="8 9">NBRC 111650</strain>
    </source>
</reference>
<dbReference type="InterPro" id="IPR019874">
    <property type="entry name" value="RF_methyltr_PrmC"/>
</dbReference>
<comment type="catalytic activity">
    <reaction evidence="4 5">
        <text>L-glutaminyl-[peptide chain release factor] + S-adenosyl-L-methionine = N(5)-methyl-L-glutaminyl-[peptide chain release factor] + S-adenosyl-L-homocysteine + H(+)</text>
        <dbReference type="Rhea" id="RHEA:42896"/>
        <dbReference type="Rhea" id="RHEA-COMP:10271"/>
        <dbReference type="Rhea" id="RHEA-COMP:10272"/>
        <dbReference type="ChEBI" id="CHEBI:15378"/>
        <dbReference type="ChEBI" id="CHEBI:30011"/>
        <dbReference type="ChEBI" id="CHEBI:57856"/>
        <dbReference type="ChEBI" id="CHEBI:59789"/>
        <dbReference type="ChEBI" id="CHEBI:61891"/>
        <dbReference type="EC" id="2.1.1.297"/>
    </reaction>
</comment>
<feature type="binding site" evidence="5">
    <location>
        <begin position="195"/>
        <end position="198"/>
    </location>
    <ligand>
        <name>substrate</name>
    </ligand>
</feature>
<accession>A0ABT1WK67</accession>
<comment type="function">
    <text evidence="5">Methylates the class 1 translation termination release factors RF1/PrfA and RF2/PrfB on the glutamine residue of the universally conserved GGQ motif.</text>
</comment>
<dbReference type="Gene3D" id="3.40.50.150">
    <property type="entry name" value="Vaccinia Virus protein VP39"/>
    <property type="match status" value="1"/>
</dbReference>
<dbReference type="GO" id="GO:0102559">
    <property type="term" value="F:peptide chain release factor N(5)-glutamine methyltransferase activity"/>
    <property type="evidence" value="ECO:0007669"/>
    <property type="project" value="UniProtKB-EC"/>
</dbReference>
<dbReference type="EMBL" id="JANIGO010000005">
    <property type="protein sequence ID" value="MCQ8897486.1"/>
    <property type="molecule type" value="Genomic_DNA"/>
</dbReference>
<dbReference type="InterPro" id="IPR050320">
    <property type="entry name" value="N5-glutamine_MTase"/>
</dbReference>
<sequence>MNPPCTINEALQHARRETAMPMLELRLLMQTVCGLTNTQIISRGGDVLQPEYQAHFMSLVQRRYAGEPIAYMLGEKEFYARPFKVTPAVLIPRPDTEDVVTQAIAWIKQRQAQQPNRTLRVLDIGTGSGAIALTLALECTGIDVLACDISVEALAVAQDNALRLQAPAVQFIQGDLLDAVRTHQPDARFDLIISNPPYIEAGDPHLDQGDLRHEPPDALTDHGDGLRFYRAIAQESPAFLTAGGAVIVEHGYRQQGAVVQLFQQGPFVSVAGFTDLSGNPRGVLASLELRRNTPISITIQSV</sequence>
<feature type="binding site" evidence="5">
    <location>
        <position position="148"/>
    </location>
    <ligand>
        <name>S-adenosyl-L-methionine</name>
        <dbReference type="ChEBI" id="CHEBI:59789"/>
    </ligand>
</feature>
<dbReference type="PANTHER" id="PTHR18895:SF74">
    <property type="entry name" value="MTRF1L RELEASE FACTOR GLUTAMINE METHYLTRANSFERASE"/>
    <property type="match status" value="1"/>
</dbReference>
<feature type="binding site" evidence="5">
    <location>
        <begin position="125"/>
        <end position="129"/>
    </location>
    <ligand>
        <name>S-adenosyl-L-methionine</name>
        <dbReference type="ChEBI" id="CHEBI:59789"/>
    </ligand>
</feature>
<dbReference type="GO" id="GO:0032259">
    <property type="term" value="P:methylation"/>
    <property type="evidence" value="ECO:0007669"/>
    <property type="project" value="UniProtKB-KW"/>
</dbReference>
<evidence type="ECO:0000259" key="7">
    <source>
        <dbReference type="Pfam" id="PF17827"/>
    </source>
</evidence>
<dbReference type="InterPro" id="IPR007848">
    <property type="entry name" value="Small_mtfrase_dom"/>
</dbReference>
<dbReference type="Proteomes" id="UP001204142">
    <property type="component" value="Unassembled WGS sequence"/>
</dbReference>
<dbReference type="RefSeq" id="WP_256765291.1">
    <property type="nucleotide sequence ID" value="NZ_JANIGO010000005.1"/>
</dbReference>
<dbReference type="NCBIfam" id="TIGR03534">
    <property type="entry name" value="RF_mod_PrmC"/>
    <property type="match status" value="1"/>
</dbReference>
<dbReference type="EC" id="2.1.1.297" evidence="5"/>
<dbReference type="InterPro" id="IPR004556">
    <property type="entry name" value="HemK-like"/>
</dbReference>
<dbReference type="InterPro" id="IPR002052">
    <property type="entry name" value="DNA_methylase_N6_adenine_CS"/>
</dbReference>
<comment type="caution">
    <text evidence="8">The sequence shown here is derived from an EMBL/GenBank/DDBJ whole genome shotgun (WGS) entry which is preliminary data.</text>
</comment>
<feature type="binding site" evidence="5">
    <location>
        <position position="195"/>
    </location>
    <ligand>
        <name>S-adenosyl-L-methionine</name>
        <dbReference type="ChEBI" id="CHEBI:59789"/>
    </ligand>
</feature>
<keyword evidence="9" id="KW-1185">Reference proteome</keyword>
<dbReference type="PROSITE" id="PS00092">
    <property type="entry name" value="N6_MTASE"/>
    <property type="match status" value="1"/>
</dbReference>
<feature type="domain" description="Methyltransferase small" evidence="6">
    <location>
        <begin position="117"/>
        <end position="203"/>
    </location>
</feature>
<evidence type="ECO:0000256" key="4">
    <source>
        <dbReference type="ARBA" id="ARBA00048391"/>
    </source>
</evidence>
<dbReference type="Pfam" id="PF17827">
    <property type="entry name" value="PrmC_N"/>
    <property type="match status" value="1"/>
</dbReference>
<evidence type="ECO:0000313" key="8">
    <source>
        <dbReference type="EMBL" id="MCQ8897486.1"/>
    </source>
</evidence>
<comment type="similarity">
    <text evidence="5">Belongs to the protein N5-glutamine methyltransferase family. PrmC subfamily.</text>
</comment>
<dbReference type="InterPro" id="IPR029063">
    <property type="entry name" value="SAM-dependent_MTases_sf"/>
</dbReference>
<dbReference type="InterPro" id="IPR040758">
    <property type="entry name" value="PrmC_N"/>
</dbReference>
<evidence type="ECO:0000256" key="2">
    <source>
        <dbReference type="ARBA" id="ARBA00022679"/>
    </source>
</evidence>
<comment type="caution">
    <text evidence="5">Lacks conserved residue(s) required for the propagation of feature annotation.</text>
</comment>
<evidence type="ECO:0000256" key="5">
    <source>
        <dbReference type="HAMAP-Rule" id="MF_02126"/>
    </source>
</evidence>
<keyword evidence="2 5" id="KW-0808">Transferase</keyword>
<dbReference type="PANTHER" id="PTHR18895">
    <property type="entry name" value="HEMK METHYLTRANSFERASE"/>
    <property type="match status" value="1"/>
</dbReference>
<dbReference type="CDD" id="cd02440">
    <property type="entry name" value="AdoMet_MTases"/>
    <property type="match status" value="1"/>
</dbReference>
<gene>
    <name evidence="5 8" type="primary">prmC</name>
    <name evidence="8" type="ORF">NQT62_13680</name>
</gene>
<organism evidence="8 9">
    <name type="scientific">Limnobacter humi</name>
    <dbReference type="NCBI Taxonomy" id="1778671"/>
    <lineage>
        <taxon>Bacteria</taxon>
        <taxon>Pseudomonadati</taxon>
        <taxon>Pseudomonadota</taxon>
        <taxon>Betaproteobacteria</taxon>
        <taxon>Burkholderiales</taxon>
        <taxon>Burkholderiaceae</taxon>
        <taxon>Limnobacter</taxon>
    </lineage>
</organism>
<dbReference type="SUPFAM" id="SSF53335">
    <property type="entry name" value="S-adenosyl-L-methionine-dependent methyltransferases"/>
    <property type="match status" value="1"/>
</dbReference>
<proteinExistence type="inferred from homology"/>
<dbReference type="HAMAP" id="MF_02126">
    <property type="entry name" value="RF_methyltr_PrmC"/>
    <property type="match status" value="1"/>
</dbReference>
<dbReference type="Pfam" id="PF05175">
    <property type="entry name" value="MTS"/>
    <property type="match status" value="1"/>
</dbReference>
<feature type="domain" description="Release factor glutamine methyltransferase N-terminal" evidence="7">
    <location>
        <begin position="18"/>
        <end position="74"/>
    </location>
</feature>